<organism evidence="4 5">
    <name type="scientific">Actinomarinicola tropica</name>
    <dbReference type="NCBI Taxonomy" id="2789776"/>
    <lineage>
        <taxon>Bacteria</taxon>
        <taxon>Bacillati</taxon>
        <taxon>Actinomycetota</taxon>
        <taxon>Acidimicrobiia</taxon>
        <taxon>Acidimicrobiales</taxon>
        <taxon>Iamiaceae</taxon>
        <taxon>Actinomarinicola</taxon>
    </lineage>
</organism>
<dbReference type="AlphaFoldDB" id="A0A5Q2RHQ2"/>
<gene>
    <name evidence="4" type="ORF">GH723_09510</name>
</gene>
<feature type="compositionally biased region" description="Polar residues" evidence="2">
    <location>
        <begin position="54"/>
        <end position="66"/>
    </location>
</feature>
<dbReference type="PANTHER" id="PTHR42793">
    <property type="entry name" value="COA BINDING DOMAIN CONTAINING PROTEIN"/>
    <property type="match status" value="1"/>
</dbReference>
<name>A0A5Q2RHQ2_9ACTN</name>
<evidence type="ECO:0000259" key="3">
    <source>
        <dbReference type="PROSITE" id="PS50975"/>
    </source>
</evidence>
<evidence type="ECO:0000256" key="1">
    <source>
        <dbReference type="PROSITE-ProRule" id="PRU00409"/>
    </source>
</evidence>
<dbReference type="GO" id="GO:0005524">
    <property type="term" value="F:ATP binding"/>
    <property type="evidence" value="ECO:0007669"/>
    <property type="project" value="UniProtKB-UniRule"/>
</dbReference>
<feature type="compositionally biased region" description="Low complexity" evidence="2">
    <location>
        <begin position="80"/>
        <end position="89"/>
    </location>
</feature>
<evidence type="ECO:0000256" key="2">
    <source>
        <dbReference type="SAM" id="MobiDB-lite"/>
    </source>
</evidence>
<dbReference type="KEGG" id="atq:GH723_09510"/>
<dbReference type="InterPro" id="IPR013815">
    <property type="entry name" value="ATP_grasp_subdomain_1"/>
</dbReference>
<accession>A0A5Q2RHQ2</accession>
<dbReference type="Gene3D" id="3.30.1490.20">
    <property type="entry name" value="ATP-grasp fold, A domain"/>
    <property type="match status" value="1"/>
</dbReference>
<keyword evidence="1" id="KW-0547">Nucleotide-binding</keyword>
<feature type="domain" description="ATP-grasp" evidence="3">
    <location>
        <begin position="131"/>
        <end position="167"/>
    </location>
</feature>
<proteinExistence type="predicted"/>
<sequence length="335" mass="34668">MRRWRAAAGWASTSAGRCDRSSSRRAGSSSARWTPGTSAGRTRRSCCSPGTARCSATSPTSPSSRGCSARTPSARRRSRSAWCRSGRSSGLRSNPRSSAPTPESRPRGHRGRALGSAPVPDSTTLSETESKRLLAAHGVPVADERLAPDADAAAQAAEEIGFPVVVKLNGDGIAHKTERGLVRLGLADAAAVRAASTELLAKATPEDGEVQLLVAPMVRGSRELIAGLAEDPQFGMTVMLGVGGVLAEAIGDVVLRLVPITATDAEDMIDELATQRLLGEFRGEPAVDREALVAVLLGLSAAAEADGRIVSADLNPLIVADGRPVAVDALVEVTA</sequence>
<evidence type="ECO:0000313" key="4">
    <source>
        <dbReference type="EMBL" id="QGG95313.1"/>
    </source>
</evidence>
<dbReference type="SUPFAM" id="SSF56059">
    <property type="entry name" value="Glutathione synthetase ATP-binding domain-like"/>
    <property type="match status" value="1"/>
</dbReference>
<keyword evidence="5" id="KW-1185">Reference proteome</keyword>
<feature type="compositionally biased region" description="Polar residues" evidence="2">
    <location>
        <begin position="90"/>
        <end position="101"/>
    </location>
</feature>
<dbReference type="Proteomes" id="UP000334019">
    <property type="component" value="Chromosome"/>
</dbReference>
<dbReference type="InterPro" id="IPR011761">
    <property type="entry name" value="ATP-grasp"/>
</dbReference>
<keyword evidence="1" id="KW-0067">ATP-binding</keyword>
<dbReference type="EMBL" id="CP045851">
    <property type="protein sequence ID" value="QGG95313.1"/>
    <property type="molecule type" value="Genomic_DNA"/>
</dbReference>
<dbReference type="GO" id="GO:0046872">
    <property type="term" value="F:metal ion binding"/>
    <property type="evidence" value="ECO:0007669"/>
    <property type="project" value="InterPro"/>
</dbReference>
<dbReference type="Gene3D" id="3.30.470.20">
    <property type="entry name" value="ATP-grasp fold, B domain"/>
    <property type="match status" value="1"/>
</dbReference>
<evidence type="ECO:0000313" key="5">
    <source>
        <dbReference type="Proteomes" id="UP000334019"/>
    </source>
</evidence>
<dbReference type="PROSITE" id="PS50975">
    <property type="entry name" value="ATP_GRASP"/>
    <property type="match status" value="1"/>
</dbReference>
<feature type="region of interest" description="Disordered" evidence="2">
    <location>
        <begin position="1"/>
        <end position="127"/>
    </location>
</feature>
<dbReference type="PANTHER" id="PTHR42793:SF1">
    <property type="entry name" value="PEPTIDYL-LYSINE N-ACETYLTRANSFERASE PATZ"/>
    <property type="match status" value="1"/>
</dbReference>
<reference evidence="4 5" key="1">
    <citation type="submission" date="2019-11" db="EMBL/GenBank/DDBJ databases">
        <authorList>
            <person name="He Y."/>
        </authorList>
    </citation>
    <scope>NUCLEOTIDE SEQUENCE [LARGE SCALE GENOMIC DNA]</scope>
    <source>
        <strain evidence="4 5">SCSIO 58843</strain>
    </source>
</reference>
<dbReference type="Pfam" id="PF13549">
    <property type="entry name" value="ATP-grasp_5"/>
    <property type="match status" value="1"/>
</dbReference>
<protein>
    <recommendedName>
        <fullName evidence="3">ATP-grasp domain-containing protein</fullName>
    </recommendedName>
</protein>